<dbReference type="SUPFAM" id="SSF51445">
    <property type="entry name" value="(Trans)glycosidases"/>
    <property type="match status" value="1"/>
</dbReference>
<evidence type="ECO:0000313" key="6">
    <source>
        <dbReference type="Proteomes" id="UP001148838"/>
    </source>
</evidence>
<dbReference type="EMBL" id="JAJSOF020000005">
    <property type="protein sequence ID" value="KAJ4448536.1"/>
    <property type="molecule type" value="Genomic_DNA"/>
</dbReference>
<name>A0ABQ8TQX8_PERAM</name>
<evidence type="ECO:0000256" key="3">
    <source>
        <dbReference type="ARBA" id="ARBA00023295"/>
    </source>
</evidence>
<sequence length="442" mass="51124">MSSISGRGLSIWDTYTHNRPQEIKDHSSGDVAALSYFKYKEDNRLIRQMGMQFYRVSISWSRIMPTGLPNNISRKGVEHYHKVFDDMANLGIIPVVTYMNNFSRVTMYHWDLPQYMQDLGGWANPSIIKYFKEYARFLFQEYGAKVKYWLTINEPDLVALGYEGPYASAPRAPSVDAPGVGYYLAGHNLVLSHAAVYHLYDDEFRDKQKGEVAYMLLFSYFFCIIGRNLFLFSSTGKIIVKIIPVRNGNISIPLQAFWYEPLNPKSAEDKAAAERMNAQTLGWFSQPIFGKNGDYPQIMKDTIAQRSKEEGFPWSRLPEFTPQEIEYVKENLLQIAPQGLRRQLNYIKQKYGNWDILITENGYGDAGDLDDENRIIYHGQLSCVTEILTTSYSFWRFPAWNFLCLQTYLTELLKAMCLDNVPVVGYAVWSLIDNFQWRVGYT</sequence>
<comment type="caution">
    <text evidence="5">The sequence shown here is derived from an EMBL/GenBank/DDBJ whole genome shotgun (WGS) entry which is preliminary data.</text>
</comment>
<dbReference type="Proteomes" id="UP001148838">
    <property type="component" value="Unassembled WGS sequence"/>
</dbReference>
<proteinExistence type="inferred from homology"/>
<keyword evidence="6" id="KW-1185">Reference proteome</keyword>
<evidence type="ECO:0000256" key="4">
    <source>
        <dbReference type="RuleBase" id="RU003690"/>
    </source>
</evidence>
<dbReference type="Gene3D" id="3.20.20.80">
    <property type="entry name" value="Glycosidases"/>
    <property type="match status" value="3"/>
</dbReference>
<keyword evidence="2" id="KW-0378">Hydrolase</keyword>
<keyword evidence="3" id="KW-0326">Glycosidase</keyword>
<evidence type="ECO:0000256" key="1">
    <source>
        <dbReference type="ARBA" id="ARBA00010838"/>
    </source>
</evidence>
<dbReference type="PRINTS" id="PR00131">
    <property type="entry name" value="GLHYDRLASE1"/>
</dbReference>
<organism evidence="5 6">
    <name type="scientific">Periplaneta americana</name>
    <name type="common">American cockroach</name>
    <name type="synonym">Blatta americana</name>
    <dbReference type="NCBI Taxonomy" id="6978"/>
    <lineage>
        <taxon>Eukaryota</taxon>
        <taxon>Metazoa</taxon>
        <taxon>Ecdysozoa</taxon>
        <taxon>Arthropoda</taxon>
        <taxon>Hexapoda</taxon>
        <taxon>Insecta</taxon>
        <taxon>Pterygota</taxon>
        <taxon>Neoptera</taxon>
        <taxon>Polyneoptera</taxon>
        <taxon>Dictyoptera</taxon>
        <taxon>Blattodea</taxon>
        <taxon>Blattoidea</taxon>
        <taxon>Blattidae</taxon>
        <taxon>Blattinae</taxon>
        <taxon>Periplaneta</taxon>
    </lineage>
</organism>
<dbReference type="Pfam" id="PF00232">
    <property type="entry name" value="Glyco_hydro_1"/>
    <property type="match status" value="4"/>
</dbReference>
<evidence type="ECO:0000256" key="2">
    <source>
        <dbReference type="ARBA" id="ARBA00022801"/>
    </source>
</evidence>
<dbReference type="InterPro" id="IPR017853">
    <property type="entry name" value="GH"/>
</dbReference>
<gene>
    <name evidence="5" type="ORF">ANN_10554</name>
</gene>
<reference evidence="5 6" key="1">
    <citation type="journal article" date="2022" name="Allergy">
        <title>Genome assembly and annotation of Periplaneta americana reveal a comprehensive cockroach allergen profile.</title>
        <authorList>
            <person name="Wang L."/>
            <person name="Xiong Q."/>
            <person name="Saelim N."/>
            <person name="Wang L."/>
            <person name="Nong W."/>
            <person name="Wan A.T."/>
            <person name="Shi M."/>
            <person name="Liu X."/>
            <person name="Cao Q."/>
            <person name="Hui J.H.L."/>
            <person name="Sookrung N."/>
            <person name="Leung T.F."/>
            <person name="Tungtrongchitr A."/>
            <person name="Tsui S.K.W."/>
        </authorList>
    </citation>
    <scope>NUCLEOTIDE SEQUENCE [LARGE SCALE GENOMIC DNA]</scope>
    <source>
        <strain evidence="5">PWHHKU_190912</strain>
    </source>
</reference>
<protein>
    <submittedName>
        <fullName evidence="5">Uncharacterized protein</fullName>
    </submittedName>
</protein>
<comment type="similarity">
    <text evidence="1 4">Belongs to the glycosyl hydrolase 1 family.</text>
</comment>
<dbReference type="InterPro" id="IPR001360">
    <property type="entry name" value="Glyco_hydro_1"/>
</dbReference>
<accession>A0ABQ8TQX8</accession>
<dbReference type="PANTHER" id="PTHR10353">
    <property type="entry name" value="GLYCOSYL HYDROLASE"/>
    <property type="match status" value="1"/>
</dbReference>
<evidence type="ECO:0000313" key="5">
    <source>
        <dbReference type="EMBL" id="KAJ4448536.1"/>
    </source>
</evidence>
<dbReference type="PANTHER" id="PTHR10353:SF36">
    <property type="entry name" value="LP05116P"/>
    <property type="match status" value="1"/>
</dbReference>